<dbReference type="SUPFAM" id="SSF53448">
    <property type="entry name" value="Nucleotide-diphospho-sugar transferases"/>
    <property type="match status" value="1"/>
</dbReference>
<reference evidence="2" key="1">
    <citation type="submission" date="2020-04" db="EMBL/GenBank/DDBJ databases">
        <authorList>
            <person name="Alioto T."/>
            <person name="Alioto T."/>
            <person name="Gomez Garrido J."/>
        </authorList>
    </citation>
    <scope>NUCLEOTIDE SEQUENCE</scope>
    <source>
        <strain evidence="2">A484AB</strain>
    </source>
</reference>
<dbReference type="OrthoDB" id="6339427at2759"/>
<dbReference type="Proteomes" id="UP001152795">
    <property type="component" value="Unassembled WGS sequence"/>
</dbReference>
<proteinExistence type="predicted"/>
<dbReference type="EMBL" id="CACRXK020000036">
    <property type="protein sequence ID" value="CAB3977218.1"/>
    <property type="molecule type" value="Genomic_DNA"/>
</dbReference>
<evidence type="ECO:0000313" key="2">
    <source>
        <dbReference type="EMBL" id="CAB3977218.1"/>
    </source>
</evidence>
<organism evidence="2 3">
    <name type="scientific">Paramuricea clavata</name>
    <name type="common">Red gorgonian</name>
    <name type="synonym">Violescent sea-whip</name>
    <dbReference type="NCBI Taxonomy" id="317549"/>
    <lineage>
        <taxon>Eukaryota</taxon>
        <taxon>Metazoa</taxon>
        <taxon>Cnidaria</taxon>
        <taxon>Anthozoa</taxon>
        <taxon>Octocorallia</taxon>
        <taxon>Malacalcyonacea</taxon>
        <taxon>Plexauridae</taxon>
        <taxon>Paramuricea</taxon>
    </lineage>
</organism>
<dbReference type="Pfam" id="PF00483">
    <property type="entry name" value="NTP_transferase"/>
    <property type="match status" value="1"/>
</dbReference>
<comment type="caution">
    <text evidence="2">The sequence shown here is derived from an EMBL/GenBank/DDBJ whole genome shotgun (WGS) entry which is preliminary data.</text>
</comment>
<name>A0A7D9H721_PARCT</name>
<dbReference type="InterPro" id="IPR029044">
    <property type="entry name" value="Nucleotide-diphossugar_trans"/>
</dbReference>
<dbReference type="Gene3D" id="3.90.550.10">
    <property type="entry name" value="Spore Coat Polysaccharide Biosynthesis Protein SpsA, Chain A"/>
    <property type="match status" value="1"/>
</dbReference>
<dbReference type="AlphaFoldDB" id="A0A7D9H721"/>
<dbReference type="PANTHER" id="PTHR42883">
    <property type="entry name" value="GLUCOSE-1-PHOSPHATE THYMIDYLTRANSFERASE"/>
    <property type="match status" value="1"/>
</dbReference>
<keyword evidence="3" id="KW-1185">Reference proteome</keyword>
<sequence>MKVLILAAGYGTRLQKDIENDPEQEYKHLLDVPKPLVPVGGECLISRWMRNIWTDKDIKGQTDCEINISKVYVVTNHHYVEKFSIWAKQWPGVEVVDDGTLTNETRLGAVADINLCLDKFQIDDDVLVIGGDTLFYKDFDLRNFLKEFYTRNLSSLGGTLVTCYHCKDSDTKKSGIVELDNENKVVAFLEKPDPTTTSSRWACPCFYVLSRKASQLIPQFLKEKTNAPLKEKDAPGHFIKYLQEKVPVYAVPLKSGRFDIGNLQSYIECDQYFTADSSS</sequence>
<evidence type="ECO:0000259" key="1">
    <source>
        <dbReference type="Pfam" id="PF00483"/>
    </source>
</evidence>
<accession>A0A7D9H721</accession>
<evidence type="ECO:0000313" key="3">
    <source>
        <dbReference type="Proteomes" id="UP001152795"/>
    </source>
</evidence>
<dbReference type="InterPro" id="IPR005835">
    <property type="entry name" value="NTP_transferase_dom"/>
</dbReference>
<gene>
    <name evidence="2" type="ORF">PACLA_8A026801</name>
</gene>
<dbReference type="PANTHER" id="PTHR42883:SF2">
    <property type="entry name" value="THYMIDYLYLTRANSFERASE"/>
    <property type="match status" value="1"/>
</dbReference>
<protein>
    <submittedName>
        <fullName evidence="2">Mannose-1-phosphate guanyltransferase beta-like</fullName>
    </submittedName>
</protein>
<feature type="domain" description="Nucleotidyl transferase" evidence="1">
    <location>
        <begin position="3"/>
        <end position="271"/>
    </location>
</feature>